<dbReference type="RefSeq" id="WP_188712893.1">
    <property type="nucleotide sequence ID" value="NZ_BMHO01000002.1"/>
</dbReference>
<feature type="region of interest" description="Disordered" evidence="1">
    <location>
        <begin position="1"/>
        <end position="26"/>
    </location>
</feature>
<evidence type="ECO:0000313" key="2">
    <source>
        <dbReference type="EMBL" id="GGD44094.1"/>
    </source>
</evidence>
<comment type="caution">
    <text evidence="2">The sequence shown here is derived from an EMBL/GenBank/DDBJ whole genome shotgun (WGS) entry which is preliminary data.</text>
</comment>
<accession>A0A917DJ68</accession>
<name>A0A917DJ68_9MICO</name>
<dbReference type="AlphaFoldDB" id="A0A917DJ68"/>
<reference evidence="2" key="2">
    <citation type="submission" date="2020-09" db="EMBL/GenBank/DDBJ databases">
        <authorList>
            <person name="Sun Q."/>
            <person name="Zhou Y."/>
        </authorList>
    </citation>
    <scope>NUCLEOTIDE SEQUENCE</scope>
    <source>
        <strain evidence="2">CGMCC 1.15152</strain>
    </source>
</reference>
<dbReference type="Proteomes" id="UP000633205">
    <property type="component" value="Unassembled WGS sequence"/>
</dbReference>
<reference evidence="2" key="1">
    <citation type="journal article" date="2014" name="Int. J. Syst. Evol. Microbiol.">
        <title>Complete genome sequence of Corynebacterium casei LMG S-19264T (=DSM 44701T), isolated from a smear-ripened cheese.</title>
        <authorList>
            <consortium name="US DOE Joint Genome Institute (JGI-PGF)"/>
            <person name="Walter F."/>
            <person name="Albersmeier A."/>
            <person name="Kalinowski J."/>
            <person name="Ruckert C."/>
        </authorList>
    </citation>
    <scope>NUCLEOTIDE SEQUENCE</scope>
    <source>
        <strain evidence="2">CGMCC 1.15152</strain>
    </source>
</reference>
<evidence type="ECO:0000256" key="1">
    <source>
        <dbReference type="SAM" id="MobiDB-lite"/>
    </source>
</evidence>
<protein>
    <submittedName>
        <fullName evidence="2">Uncharacterized protein</fullName>
    </submittedName>
</protein>
<proteinExistence type="predicted"/>
<dbReference type="EMBL" id="BMHO01000002">
    <property type="protein sequence ID" value="GGD44094.1"/>
    <property type="molecule type" value="Genomic_DNA"/>
</dbReference>
<keyword evidence="3" id="KW-1185">Reference proteome</keyword>
<sequence>MMYAKDDIRSPLQVTAPRATADPSTPISRAQLIEFHAYTDHPDDYPVER</sequence>
<gene>
    <name evidence="2" type="ORF">GCM10010915_26570</name>
</gene>
<organism evidence="2 3">
    <name type="scientific">Microbacterium faecale</name>
    <dbReference type="NCBI Taxonomy" id="1804630"/>
    <lineage>
        <taxon>Bacteria</taxon>
        <taxon>Bacillati</taxon>
        <taxon>Actinomycetota</taxon>
        <taxon>Actinomycetes</taxon>
        <taxon>Micrococcales</taxon>
        <taxon>Microbacteriaceae</taxon>
        <taxon>Microbacterium</taxon>
    </lineage>
</organism>
<evidence type="ECO:0000313" key="3">
    <source>
        <dbReference type="Proteomes" id="UP000633205"/>
    </source>
</evidence>